<reference evidence="2" key="2">
    <citation type="submission" date="2025-09" db="UniProtKB">
        <authorList>
            <consortium name="Ensembl"/>
        </authorList>
    </citation>
    <scope>IDENTIFICATION</scope>
</reference>
<proteinExistence type="predicted"/>
<dbReference type="Proteomes" id="UP000472270">
    <property type="component" value="Unassembled WGS sequence"/>
</dbReference>
<evidence type="ECO:0000313" key="2">
    <source>
        <dbReference type="Ensembl" id="ENSSRHP00000079975.1"/>
    </source>
</evidence>
<dbReference type="Ensembl" id="ENSSRHT00000082143.1">
    <property type="protein sequence ID" value="ENSSRHP00000079975.1"/>
    <property type="gene ID" value="ENSSRHG00000039644.1"/>
</dbReference>
<dbReference type="AlphaFoldDB" id="A0A673LVG4"/>
<reference evidence="2" key="1">
    <citation type="submission" date="2025-08" db="UniProtKB">
        <authorList>
            <consortium name="Ensembl"/>
        </authorList>
    </citation>
    <scope>IDENTIFICATION</scope>
</reference>
<feature type="region of interest" description="Disordered" evidence="1">
    <location>
        <begin position="1"/>
        <end position="22"/>
    </location>
</feature>
<sequence>MADKKKRKISEKQNIKKKGYDQARGRTRVNIGAAFQRWRELKEREGLESDAEVALFLLDRGVTLILAGRPHCTSM</sequence>
<evidence type="ECO:0000313" key="3">
    <source>
        <dbReference type="Proteomes" id="UP000472270"/>
    </source>
</evidence>
<evidence type="ECO:0000256" key="1">
    <source>
        <dbReference type="SAM" id="MobiDB-lite"/>
    </source>
</evidence>
<organism evidence="2 3">
    <name type="scientific">Sinocyclocheilus rhinocerous</name>
    <dbReference type="NCBI Taxonomy" id="307959"/>
    <lineage>
        <taxon>Eukaryota</taxon>
        <taxon>Metazoa</taxon>
        <taxon>Chordata</taxon>
        <taxon>Craniata</taxon>
        <taxon>Vertebrata</taxon>
        <taxon>Euteleostomi</taxon>
        <taxon>Actinopterygii</taxon>
        <taxon>Neopterygii</taxon>
        <taxon>Teleostei</taxon>
        <taxon>Ostariophysi</taxon>
        <taxon>Cypriniformes</taxon>
        <taxon>Cyprinidae</taxon>
        <taxon>Cyprininae</taxon>
        <taxon>Sinocyclocheilus</taxon>
    </lineage>
</organism>
<keyword evidence="3" id="KW-1185">Reference proteome</keyword>
<name>A0A673LVG4_9TELE</name>
<feature type="compositionally biased region" description="Basic and acidic residues" evidence="1">
    <location>
        <begin position="10"/>
        <end position="22"/>
    </location>
</feature>
<protein>
    <submittedName>
        <fullName evidence="2">Uncharacterized protein</fullName>
    </submittedName>
</protein>
<accession>A0A673LVG4</accession>